<organism evidence="1">
    <name type="scientific">marine sediment metagenome</name>
    <dbReference type="NCBI Taxonomy" id="412755"/>
    <lineage>
        <taxon>unclassified sequences</taxon>
        <taxon>metagenomes</taxon>
        <taxon>ecological metagenomes</taxon>
    </lineage>
</organism>
<comment type="caution">
    <text evidence="1">The sequence shown here is derived from an EMBL/GenBank/DDBJ whole genome shotgun (WGS) entry which is preliminary data.</text>
</comment>
<gene>
    <name evidence="1" type="ORF">LCGC14_2973920</name>
</gene>
<dbReference type="EMBL" id="LAZR01060546">
    <property type="protein sequence ID" value="KKK65457.1"/>
    <property type="molecule type" value="Genomic_DNA"/>
</dbReference>
<dbReference type="AlphaFoldDB" id="A0A0F8X8M7"/>
<sequence>DINGVFVDPGIDLHAVTLAMAAIPDNNPDPAFVIGERFGPID</sequence>
<name>A0A0F8X8M7_9ZZZZ</name>
<proteinExistence type="predicted"/>
<accession>A0A0F8X8M7</accession>
<protein>
    <submittedName>
        <fullName evidence="1">Uncharacterized protein</fullName>
    </submittedName>
</protein>
<reference evidence="1" key="1">
    <citation type="journal article" date="2015" name="Nature">
        <title>Complex archaea that bridge the gap between prokaryotes and eukaryotes.</title>
        <authorList>
            <person name="Spang A."/>
            <person name="Saw J.H."/>
            <person name="Jorgensen S.L."/>
            <person name="Zaremba-Niedzwiedzka K."/>
            <person name="Martijn J."/>
            <person name="Lind A.E."/>
            <person name="van Eijk R."/>
            <person name="Schleper C."/>
            <person name="Guy L."/>
            <person name="Ettema T.J."/>
        </authorList>
    </citation>
    <scope>NUCLEOTIDE SEQUENCE</scope>
</reference>
<evidence type="ECO:0000313" key="1">
    <source>
        <dbReference type="EMBL" id="KKK65457.1"/>
    </source>
</evidence>
<feature type="non-terminal residue" evidence="1">
    <location>
        <position position="1"/>
    </location>
</feature>